<feature type="transmembrane region" description="Helical" evidence="5">
    <location>
        <begin position="299"/>
        <end position="320"/>
    </location>
</feature>
<sequence>MGSSIPMASGLDQDMLPKTASIERLVKSNLKKSTKFKIRQSLICLVLGIIFIGGATLTFINSEIGHSYIVRNNAEKVSKTLTAKQVEKNEKVKTSYDAAKTKPVSAKNLYNDSKYPAYPIGRMSIPVVNIHNPIFKGFGDHLQNLSYGVSTAVADREMGAVNNYVLAGHYMSGYGPAILDNLHLTKTGDMVYVTNMKTIYAYRIEDIQLALDPHQVSVEDNVPGQRTITLITCSDFNTAKYGYGGHRTVVSGTLTAAYKATKANLVKYELADRNVSNNQSQPKSRVKTTALQKLTFKQIIIIFATLWLLAMGILFTIIWIR</sequence>
<evidence type="ECO:0000256" key="5">
    <source>
        <dbReference type="SAM" id="Phobius"/>
    </source>
</evidence>
<gene>
    <name evidence="6" type="ORF">PO158_09155</name>
</gene>
<name>A0AAJ1M907_LIMMU</name>
<dbReference type="GO" id="GO:0006508">
    <property type="term" value="P:proteolysis"/>
    <property type="evidence" value="ECO:0007669"/>
    <property type="project" value="UniProtKB-KW"/>
</dbReference>
<dbReference type="AlphaFoldDB" id="A0AAJ1M907"/>
<keyword evidence="3" id="KW-0788">Thiol protease</keyword>
<dbReference type="Pfam" id="PF04203">
    <property type="entry name" value="Sortase"/>
    <property type="match status" value="1"/>
</dbReference>
<comment type="caution">
    <text evidence="6">The sequence shown here is derived from an EMBL/GenBank/DDBJ whole genome shotgun (WGS) entry which is preliminary data.</text>
</comment>
<dbReference type="RefSeq" id="WP_272207396.1">
    <property type="nucleotide sequence ID" value="NZ_JAQONC010000001.1"/>
</dbReference>
<dbReference type="EMBL" id="JAQOND010000032">
    <property type="protein sequence ID" value="MDC2828446.1"/>
    <property type="molecule type" value="Genomic_DNA"/>
</dbReference>
<dbReference type="InterPro" id="IPR023365">
    <property type="entry name" value="Sortase_dom-sf"/>
</dbReference>
<feature type="transmembrane region" description="Helical" evidence="5">
    <location>
        <begin position="41"/>
        <end position="60"/>
    </location>
</feature>
<keyword evidence="1" id="KW-0645">Protease</keyword>
<reference evidence="6" key="1">
    <citation type="submission" date="2023-01" db="EMBL/GenBank/DDBJ databases">
        <title>Genome analysis of 13 Lactobacillus isolated from gut of wild boar.</title>
        <authorList>
            <person name="Papp P."/>
            <person name="Libisch B."/>
            <person name="Nagy T."/>
            <person name="Olasz F."/>
        </authorList>
    </citation>
    <scope>NUCLEOTIDE SEQUENCE</scope>
    <source>
        <strain evidence="6">F108</strain>
    </source>
</reference>
<evidence type="ECO:0000313" key="7">
    <source>
        <dbReference type="Proteomes" id="UP001218021"/>
    </source>
</evidence>
<keyword evidence="5" id="KW-1133">Transmembrane helix</keyword>
<feature type="active site" description="Acyl-thioester intermediate" evidence="4">
    <location>
        <position position="233"/>
    </location>
</feature>
<dbReference type="CDD" id="cd06165">
    <property type="entry name" value="Sortase_A"/>
    <property type="match status" value="1"/>
</dbReference>
<evidence type="ECO:0000256" key="4">
    <source>
        <dbReference type="PIRSR" id="PIRSR605754-1"/>
    </source>
</evidence>
<dbReference type="Proteomes" id="UP001218021">
    <property type="component" value="Unassembled WGS sequence"/>
</dbReference>
<keyword evidence="5" id="KW-0472">Membrane</keyword>
<evidence type="ECO:0000256" key="1">
    <source>
        <dbReference type="ARBA" id="ARBA00022670"/>
    </source>
</evidence>
<evidence type="ECO:0000256" key="3">
    <source>
        <dbReference type="ARBA" id="ARBA00022807"/>
    </source>
</evidence>
<organism evidence="6 7">
    <name type="scientific">Limosilactobacillus mucosae</name>
    <name type="common">Lactobacillus mucosae</name>
    <dbReference type="NCBI Taxonomy" id="97478"/>
    <lineage>
        <taxon>Bacteria</taxon>
        <taxon>Bacillati</taxon>
        <taxon>Bacillota</taxon>
        <taxon>Bacilli</taxon>
        <taxon>Lactobacillales</taxon>
        <taxon>Lactobacillaceae</taxon>
        <taxon>Limosilactobacillus</taxon>
    </lineage>
</organism>
<dbReference type="NCBIfam" id="TIGR01076">
    <property type="entry name" value="sortase_fam"/>
    <property type="match status" value="1"/>
</dbReference>
<accession>A0AAJ1M907</accession>
<proteinExistence type="predicted"/>
<keyword evidence="5" id="KW-0812">Transmembrane</keyword>
<dbReference type="InterPro" id="IPR042007">
    <property type="entry name" value="Sortase_A"/>
</dbReference>
<feature type="active site" description="Proton donor/acceptor" evidence="4">
    <location>
        <position position="169"/>
    </location>
</feature>
<dbReference type="Gene3D" id="2.40.260.10">
    <property type="entry name" value="Sortase"/>
    <property type="match status" value="1"/>
</dbReference>
<dbReference type="InterPro" id="IPR005754">
    <property type="entry name" value="Sortase"/>
</dbReference>
<evidence type="ECO:0000313" key="6">
    <source>
        <dbReference type="EMBL" id="MDC2828446.1"/>
    </source>
</evidence>
<dbReference type="SUPFAM" id="SSF63817">
    <property type="entry name" value="Sortase"/>
    <property type="match status" value="1"/>
</dbReference>
<evidence type="ECO:0000256" key="2">
    <source>
        <dbReference type="ARBA" id="ARBA00022801"/>
    </source>
</evidence>
<dbReference type="GO" id="GO:0008234">
    <property type="term" value="F:cysteine-type peptidase activity"/>
    <property type="evidence" value="ECO:0007669"/>
    <property type="project" value="UniProtKB-KW"/>
</dbReference>
<keyword evidence="2" id="KW-0378">Hydrolase</keyword>
<protein>
    <submittedName>
        <fullName evidence="6">Class A sortase</fullName>
    </submittedName>
</protein>